<keyword evidence="1" id="KW-1133">Transmembrane helix</keyword>
<dbReference type="Proteomes" id="UP000053477">
    <property type="component" value="Unassembled WGS sequence"/>
</dbReference>
<evidence type="ECO:0000256" key="1">
    <source>
        <dbReference type="SAM" id="Phobius"/>
    </source>
</evidence>
<evidence type="ECO:0000313" key="2">
    <source>
        <dbReference type="EMBL" id="KLO05642.1"/>
    </source>
</evidence>
<protein>
    <submittedName>
        <fullName evidence="2">Uncharacterized protein</fullName>
    </submittedName>
</protein>
<accession>A0A0H2R2S2</accession>
<reference evidence="2 3" key="1">
    <citation type="submission" date="2015-04" db="EMBL/GenBank/DDBJ databases">
        <title>Complete genome sequence of Schizopora paradoxa KUC8140, a cosmopolitan wood degrader in East Asia.</title>
        <authorList>
            <consortium name="DOE Joint Genome Institute"/>
            <person name="Min B."/>
            <person name="Park H."/>
            <person name="Jang Y."/>
            <person name="Kim J.-J."/>
            <person name="Kim K.H."/>
            <person name="Pangilinan J."/>
            <person name="Lipzen A."/>
            <person name="Riley R."/>
            <person name="Grigoriev I.V."/>
            <person name="Spatafora J.W."/>
            <person name="Choi I.-G."/>
        </authorList>
    </citation>
    <scope>NUCLEOTIDE SEQUENCE [LARGE SCALE GENOMIC DNA]</scope>
    <source>
        <strain evidence="2 3">KUC8140</strain>
    </source>
</reference>
<sequence>MPPPSTYHYAVIDLNADKGDKSEQHWDEKFFDNFWRNIADWFAKLFHGINQETLDHPYLYALALAVVWAYPHLLCLPIWFTKDAYRRADTQVRGVFGSISAPRRRKRDILRTTYRSITSAGQTPNPPRPEFGGTPLSAGNFYIEEDRDVHIVLRVIRWTALAFAILILGREFYFVLRDST</sequence>
<dbReference type="InParanoid" id="A0A0H2R2S2"/>
<gene>
    <name evidence="2" type="ORF">SCHPADRAFT_946734</name>
</gene>
<keyword evidence="1" id="KW-0472">Membrane</keyword>
<dbReference type="AlphaFoldDB" id="A0A0H2R2S2"/>
<keyword evidence="1" id="KW-0812">Transmembrane</keyword>
<feature type="transmembrane region" description="Helical" evidence="1">
    <location>
        <begin position="58"/>
        <end position="80"/>
    </location>
</feature>
<organism evidence="2 3">
    <name type="scientific">Schizopora paradoxa</name>
    <dbReference type="NCBI Taxonomy" id="27342"/>
    <lineage>
        <taxon>Eukaryota</taxon>
        <taxon>Fungi</taxon>
        <taxon>Dikarya</taxon>
        <taxon>Basidiomycota</taxon>
        <taxon>Agaricomycotina</taxon>
        <taxon>Agaricomycetes</taxon>
        <taxon>Hymenochaetales</taxon>
        <taxon>Schizoporaceae</taxon>
        <taxon>Schizopora</taxon>
    </lineage>
</organism>
<dbReference type="OrthoDB" id="3221936at2759"/>
<name>A0A0H2R2S2_9AGAM</name>
<feature type="transmembrane region" description="Helical" evidence="1">
    <location>
        <begin position="155"/>
        <end position="176"/>
    </location>
</feature>
<evidence type="ECO:0000313" key="3">
    <source>
        <dbReference type="Proteomes" id="UP000053477"/>
    </source>
</evidence>
<proteinExistence type="predicted"/>
<dbReference type="EMBL" id="KQ086281">
    <property type="protein sequence ID" value="KLO05642.1"/>
    <property type="molecule type" value="Genomic_DNA"/>
</dbReference>
<keyword evidence="3" id="KW-1185">Reference proteome</keyword>